<keyword evidence="3" id="KW-1185">Reference proteome</keyword>
<dbReference type="Proteomes" id="UP000463975">
    <property type="component" value="Chromosome"/>
</dbReference>
<name>A0A6P1NB82_9PROT</name>
<proteinExistence type="predicted"/>
<dbReference type="Gene3D" id="3.40.50.12370">
    <property type="match status" value="1"/>
</dbReference>
<evidence type="ECO:0000313" key="3">
    <source>
        <dbReference type="Proteomes" id="UP000463975"/>
    </source>
</evidence>
<dbReference type="RefSeq" id="WP_160618712.1">
    <property type="nucleotide sequence ID" value="NZ_CP047652.1"/>
</dbReference>
<dbReference type="SUPFAM" id="SSF52402">
    <property type="entry name" value="Adenine nucleotide alpha hydrolases-like"/>
    <property type="match status" value="1"/>
</dbReference>
<evidence type="ECO:0000313" key="2">
    <source>
        <dbReference type="EMBL" id="QHI95636.1"/>
    </source>
</evidence>
<dbReference type="InterPro" id="IPR006016">
    <property type="entry name" value="UspA"/>
</dbReference>
<reference evidence="2 3" key="1">
    <citation type="submission" date="2020-01" db="EMBL/GenBank/DDBJ databases">
        <title>Genome sequencing of strain KACC 21507.</title>
        <authorList>
            <person name="Heo J."/>
            <person name="Kim S.-J."/>
            <person name="Kim J.-S."/>
            <person name="Hong S.-B."/>
            <person name="Kwon S.-W."/>
        </authorList>
    </citation>
    <scope>NUCLEOTIDE SEQUENCE [LARGE SCALE GENOMIC DNA]</scope>
    <source>
        <strain evidence="2 3">KACC 21507</strain>
    </source>
</reference>
<dbReference type="CDD" id="cd00293">
    <property type="entry name" value="USP-like"/>
    <property type="match status" value="1"/>
</dbReference>
<dbReference type="AlphaFoldDB" id="A0A6P1NB82"/>
<gene>
    <name evidence="2" type="ORF">GT348_04585</name>
</gene>
<dbReference type="KEGG" id="bomb:GT348_04585"/>
<protein>
    <submittedName>
        <fullName evidence="2">Universal stress protein</fullName>
    </submittedName>
</protein>
<feature type="domain" description="UspA" evidence="1">
    <location>
        <begin position="244"/>
        <end position="299"/>
    </location>
</feature>
<accession>A0A6P1NB82</accession>
<sequence>MNVETRNILLPLTTKSSLEAVFHSGFLLAKRYRARISCIFFSDRPGEIAAMAGEGMAAGAMGDMIENAVQQAQQNLEGVRHYLNELQKKGKVLWFDQTDPENETALPSLQASAAPQVTLKFMEGTVEDVLTWQSRLADIILVPHLVPSEDPNASDILHAMLYDGSQPVIISPPHAPKHIGNHIAIAWNGTAESALALRNVLPWARRAEKVTVLSSPDYQRIGPAAEAAIDYLNLHGVVADLKIVKGKKRKIGESLLQGAHEVGADLLSMGAYSHSRLRQRLLGGVTRYMLENADMTIMMSR</sequence>
<dbReference type="EMBL" id="CP047652">
    <property type="protein sequence ID" value="QHI95636.1"/>
    <property type="molecule type" value="Genomic_DNA"/>
</dbReference>
<organism evidence="2 3">
    <name type="scientific">Aristophania vespae</name>
    <dbReference type="NCBI Taxonomy" id="2697033"/>
    <lineage>
        <taxon>Bacteria</taxon>
        <taxon>Pseudomonadati</taxon>
        <taxon>Pseudomonadota</taxon>
        <taxon>Alphaproteobacteria</taxon>
        <taxon>Acetobacterales</taxon>
        <taxon>Acetobacteraceae</taxon>
        <taxon>Aristophania</taxon>
    </lineage>
</organism>
<dbReference type="Pfam" id="PF00582">
    <property type="entry name" value="Usp"/>
    <property type="match status" value="1"/>
</dbReference>
<evidence type="ECO:0000259" key="1">
    <source>
        <dbReference type="Pfam" id="PF00582"/>
    </source>
</evidence>